<evidence type="ECO:0000256" key="5">
    <source>
        <dbReference type="ARBA" id="ARBA00022475"/>
    </source>
</evidence>
<dbReference type="InterPro" id="IPR004358">
    <property type="entry name" value="Sig_transdc_His_kin-like_C"/>
</dbReference>
<dbReference type="CDD" id="cd00082">
    <property type="entry name" value="HisKA"/>
    <property type="match status" value="1"/>
</dbReference>
<dbReference type="PANTHER" id="PTHR45453:SF1">
    <property type="entry name" value="PHOSPHATE REGULON SENSOR PROTEIN PHOR"/>
    <property type="match status" value="1"/>
</dbReference>
<sequence>MYQGALQRELLRVSIIILAGFAVGWSVDYPLYGLIVGLIVSQIFSIRHASSIFKWSYRQGPAPQDNGLIGYAADRIIRREKTLKERLLNQAKMLQRYNQGIEALKDGVVVLDSVGHIDTFNSAATRMLLLRKNDSGQHITHFVRAPHFVRYFRKADFSEPLQFDLRTFSLQVQITEFGVDQKIMLIRDVTERKRVETMRQDFIADVSHELRTPLTVINGYLEMLTDMDVPAPLAKALAQMGSQSSRMTNLVNDLIQLSKLESASRERNGVVFNLTNLCEQVAGEMKGYSDTASVIVEAEGRLMIDGFKDEMHSALTNLITNAIKYGDGEQVRVSLTQMDRGLEVAVKDKGPGIPPEHLARVTERFYRVDESRESTVGGSGLGLSIVKHALEHHDAELKIESVIGQGSTFSFVIPAFRVGEGVEAAV</sequence>
<reference evidence="16 17" key="1">
    <citation type="submission" date="2024-04" db="EMBL/GenBank/DDBJ databases">
        <title>Draft genome sequence of Thalassolituus maritimus NBRC 116585.</title>
        <authorList>
            <person name="Miyakawa T."/>
            <person name="Kusuya Y."/>
            <person name="Miura T."/>
        </authorList>
    </citation>
    <scope>NUCLEOTIDE SEQUENCE [LARGE SCALE GENOMIC DNA]</scope>
    <source>
        <strain evidence="16 17">5NW40-0001</strain>
    </source>
</reference>
<comment type="subcellular location">
    <subcellularLocation>
        <location evidence="2">Cell membrane</location>
    </subcellularLocation>
</comment>
<gene>
    <name evidence="16" type="primary">phoR_1</name>
    <name evidence="16" type="ORF">NBRC116585_11620</name>
</gene>
<dbReference type="PRINTS" id="PR00344">
    <property type="entry name" value="BCTRLSENSOR"/>
</dbReference>
<dbReference type="Gene3D" id="1.10.287.130">
    <property type="match status" value="1"/>
</dbReference>
<evidence type="ECO:0000259" key="15">
    <source>
        <dbReference type="PROSITE" id="PS50109"/>
    </source>
</evidence>
<dbReference type="PROSITE" id="PS50109">
    <property type="entry name" value="HIS_KIN"/>
    <property type="match status" value="1"/>
</dbReference>
<feature type="transmembrane region" description="Helical" evidence="14">
    <location>
        <begin position="9"/>
        <end position="25"/>
    </location>
</feature>
<dbReference type="InterPro" id="IPR014310">
    <property type="entry name" value="Sig_transdc_His_kinase_PhoR"/>
</dbReference>
<keyword evidence="7" id="KW-0808">Transferase</keyword>
<dbReference type="RefSeq" id="WP_353293979.1">
    <property type="nucleotide sequence ID" value="NZ_BAABWH010000002.1"/>
</dbReference>
<dbReference type="NCBIfam" id="TIGR02966">
    <property type="entry name" value="phoR_proteo"/>
    <property type="match status" value="1"/>
</dbReference>
<organism evidence="16 17">
    <name type="scientific">Thalassolituus maritimus</name>
    <dbReference type="NCBI Taxonomy" id="484498"/>
    <lineage>
        <taxon>Bacteria</taxon>
        <taxon>Pseudomonadati</taxon>
        <taxon>Pseudomonadota</taxon>
        <taxon>Gammaproteobacteria</taxon>
        <taxon>Oceanospirillales</taxon>
        <taxon>Oceanospirillaceae</taxon>
        <taxon>Thalassolituus</taxon>
    </lineage>
</organism>
<evidence type="ECO:0000256" key="13">
    <source>
        <dbReference type="ARBA" id="ARBA00023012"/>
    </source>
</evidence>
<dbReference type="Pfam" id="PF02518">
    <property type="entry name" value="HATPase_c"/>
    <property type="match status" value="1"/>
</dbReference>
<keyword evidence="9" id="KW-0547">Nucleotide-binding</keyword>
<dbReference type="InterPro" id="IPR036890">
    <property type="entry name" value="HATPase_C_sf"/>
</dbReference>
<evidence type="ECO:0000256" key="9">
    <source>
        <dbReference type="ARBA" id="ARBA00022741"/>
    </source>
</evidence>
<dbReference type="InterPro" id="IPR003661">
    <property type="entry name" value="HisK_dim/P_dom"/>
</dbReference>
<proteinExistence type="predicted"/>
<dbReference type="EMBL" id="BAABWH010000002">
    <property type="protein sequence ID" value="GAA6145045.1"/>
    <property type="molecule type" value="Genomic_DNA"/>
</dbReference>
<feature type="domain" description="Histidine kinase" evidence="15">
    <location>
        <begin position="205"/>
        <end position="417"/>
    </location>
</feature>
<evidence type="ECO:0000256" key="10">
    <source>
        <dbReference type="ARBA" id="ARBA00022777"/>
    </source>
</evidence>
<comment type="catalytic activity">
    <reaction evidence="1">
        <text>ATP + protein L-histidine = ADP + protein N-phospho-L-histidine.</text>
        <dbReference type="EC" id="2.7.13.3"/>
    </reaction>
</comment>
<keyword evidence="10 16" id="KW-0418">Kinase</keyword>
<keyword evidence="12 14" id="KW-1133">Transmembrane helix</keyword>
<dbReference type="EC" id="2.7.13.3" evidence="3"/>
<dbReference type="InterPro" id="IPR003594">
    <property type="entry name" value="HATPase_dom"/>
</dbReference>
<evidence type="ECO:0000256" key="3">
    <source>
        <dbReference type="ARBA" id="ARBA00012438"/>
    </source>
</evidence>
<evidence type="ECO:0000256" key="8">
    <source>
        <dbReference type="ARBA" id="ARBA00022692"/>
    </source>
</evidence>
<keyword evidence="8 14" id="KW-0812">Transmembrane</keyword>
<keyword evidence="5" id="KW-1003">Cell membrane</keyword>
<dbReference type="Pfam" id="PF00512">
    <property type="entry name" value="HisKA"/>
    <property type="match status" value="1"/>
</dbReference>
<evidence type="ECO:0000256" key="7">
    <source>
        <dbReference type="ARBA" id="ARBA00022679"/>
    </source>
</evidence>
<evidence type="ECO:0000256" key="6">
    <source>
        <dbReference type="ARBA" id="ARBA00022553"/>
    </source>
</evidence>
<dbReference type="SMART" id="SM00388">
    <property type="entry name" value="HisKA"/>
    <property type="match status" value="1"/>
</dbReference>
<comment type="caution">
    <text evidence="16">The sequence shown here is derived from an EMBL/GenBank/DDBJ whole genome shotgun (WGS) entry which is preliminary data.</text>
</comment>
<keyword evidence="14" id="KW-0472">Membrane</keyword>
<dbReference type="SUPFAM" id="SSF55874">
    <property type="entry name" value="ATPase domain of HSP90 chaperone/DNA topoisomerase II/histidine kinase"/>
    <property type="match status" value="1"/>
</dbReference>
<evidence type="ECO:0000256" key="4">
    <source>
        <dbReference type="ARBA" id="ARBA00022448"/>
    </source>
</evidence>
<evidence type="ECO:0000256" key="11">
    <source>
        <dbReference type="ARBA" id="ARBA00022840"/>
    </source>
</evidence>
<dbReference type="InterPro" id="IPR050351">
    <property type="entry name" value="BphY/WalK/GraS-like"/>
</dbReference>
<dbReference type="SUPFAM" id="SSF47384">
    <property type="entry name" value="Homodimeric domain of signal transducing histidine kinase"/>
    <property type="match status" value="1"/>
</dbReference>
<keyword evidence="13" id="KW-0902">Two-component regulatory system</keyword>
<evidence type="ECO:0000256" key="14">
    <source>
        <dbReference type="SAM" id="Phobius"/>
    </source>
</evidence>
<dbReference type="Gene3D" id="3.30.565.10">
    <property type="entry name" value="Histidine kinase-like ATPase, C-terminal domain"/>
    <property type="match status" value="1"/>
</dbReference>
<keyword evidence="11" id="KW-0067">ATP-binding</keyword>
<dbReference type="PANTHER" id="PTHR45453">
    <property type="entry name" value="PHOSPHATE REGULON SENSOR PROTEIN PHOR"/>
    <property type="match status" value="1"/>
</dbReference>
<dbReference type="InterPro" id="IPR005467">
    <property type="entry name" value="His_kinase_dom"/>
</dbReference>
<accession>A0ABP9ZY44</accession>
<evidence type="ECO:0000256" key="1">
    <source>
        <dbReference type="ARBA" id="ARBA00000085"/>
    </source>
</evidence>
<name>A0ABP9ZY44_9GAMM</name>
<dbReference type="Gene3D" id="3.30.450.20">
    <property type="entry name" value="PAS domain"/>
    <property type="match status" value="1"/>
</dbReference>
<evidence type="ECO:0000313" key="17">
    <source>
        <dbReference type="Proteomes" id="UP001481413"/>
    </source>
</evidence>
<keyword evidence="17" id="KW-1185">Reference proteome</keyword>
<protein>
    <recommendedName>
        <fullName evidence="3">histidine kinase</fullName>
        <ecNumber evidence="3">2.7.13.3</ecNumber>
    </recommendedName>
</protein>
<dbReference type="Proteomes" id="UP001481413">
    <property type="component" value="Unassembled WGS sequence"/>
</dbReference>
<keyword evidence="4" id="KW-0813">Transport</keyword>
<dbReference type="GO" id="GO:0016301">
    <property type="term" value="F:kinase activity"/>
    <property type="evidence" value="ECO:0007669"/>
    <property type="project" value="UniProtKB-KW"/>
</dbReference>
<keyword evidence="6" id="KW-0597">Phosphoprotein</keyword>
<dbReference type="InterPro" id="IPR036097">
    <property type="entry name" value="HisK_dim/P_sf"/>
</dbReference>
<evidence type="ECO:0000313" key="16">
    <source>
        <dbReference type="EMBL" id="GAA6145045.1"/>
    </source>
</evidence>
<evidence type="ECO:0000256" key="2">
    <source>
        <dbReference type="ARBA" id="ARBA00004236"/>
    </source>
</evidence>
<evidence type="ECO:0000256" key="12">
    <source>
        <dbReference type="ARBA" id="ARBA00022989"/>
    </source>
</evidence>
<dbReference type="SMART" id="SM00387">
    <property type="entry name" value="HATPase_c"/>
    <property type="match status" value="1"/>
</dbReference>